<dbReference type="AlphaFoldDB" id="A0A0R1WMM0"/>
<evidence type="ECO:0000256" key="1">
    <source>
        <dbReference type="ARBA" id="ARBA00022448"/>
    </source>
</evidence>
<dbReference type="PROSITE" id="PS50893">
    <property type="entry name" value="ABC_TRANSPORTER_2"/>
    <property type="match status" value="1"/>
</dbReference>
<dbReference type="SUPFAM" id="SSF52540">
    <property type="entry name" value="P-loop containing nucleoside triphosphate hydrolases"/>
    <property type="match status" value="1"/>
</dbReference>
<dbReference type="GO" id="GO:0005524">
    <property type="term" value="F:ATP binding"/>
    <property type="evidence" value="ECO:0007669"/>
    <property type="project" value="InterPro"/>
</dbReference>
<dbReference type="PATRIC" id="fig|1423755.3.peg.881"/>
<dbReference type="InterPro" id="IPR003439">
    <property type="entry name" value="ABC_transporter-like_ATP-bd"/>
</dbReference>
<dbReference type="GO" id="GO:0016887">
    <property type="term" value="F:ATP hydrolysis activity"/>
    <property type="evidence" value="ECO:0007669"/>
    <property type="project" value="InterPro"/>
</dbReference>
<reference evidence="3 4" key="1">
    <citation type="journal article" date="2015" name="Genome Announc.">
        <title>Expanding the biotechnology potential of lactobacilli through comparative genomics of 213 strains and associated genera.</title>
        <authorList>
            <person name="Sun Z."/>
            <person name="Harris H.M."/>
            <person name="McCann A."/>
            <person name="Guo C."/>
            <person name="Argimon S."/>
            <person name="Zhang W."/>
            <person name="Yang X."/>
            <person name="Jeffery I.B."/>
            <person name="Cooney J.C."/>
            <person name="Kagawa T.F."/>
            <person name="Liu W."/>
            <person name="Song Y."/>
            <person name="Salvetti E."/>
            <person name="Wrobel A."/>
            <person name="Rasinkangas P."/>
            <person name="Parkhill J."/>
            <person name="Rea M.C."/>
            <person name="O'Sullivan O."/>
            <person name="Ritari J."/>
            <person name="Douillard F.P."/>
            <person name="Paul Ross R."/>
            <person name="Yang R."/>
            <person name="Briner A.E."/>
            <person name="Felis G.E."/>
            <person name="de Vos W.M."/>
            <person name="Barrangou R."/>
            <person name="Klaenhammer T.R."/>
            <person name="Caufield P.W."/>
            <person name="Cui Y."/>
            <person name="Zhang H."/>
            <person name="O'Toole P.W."/>
        </authorList>
    </citation>
    <scope>NUCLEOTIDE SEQUENCE [LARGE SCALE GENOMIC DNA]</scope>
    <source>
        <strain evidence="3 4">DSM 18933</strain>
    </source>
</reference>
<organism evidence="3 4">
    <name type="scientific">Ligilactobacillus hayakitensis DSM 18933 = JCM 14209</name>
    <dbReference type="NCBI Taxonomy" id="1423755"/>
    <lineage>
        <taxon>Bacteria</taxon>
        <taxon>Bacillati</taxon>
        <taxon>Bacillota</taxon>
        <taxon>Bacilli</taxon>
        <taxon>Lactobacillales</taxon>
        <taxon>Lactobacillaceae</taxon>
        <taxon>Ligilactobacillus</taxon>
    </lineage>
</organism>
<dbReference type="eggNOG" id="COG3842">
    <property type="taxonomic scope" value="Bacteria"/>
</dbReference>
<gene>
    <name evidence="3" type="ORF">FC40_GL000827</name>
</gene>
<evidence type="ECO:0000259" key="2">
    <source>
        <dbReference type="PROSITE" id="PS50893"/>
    </source>
</evidence>
<evidence type="ECO:0000313" key="3">
    <source>
        <dbReference type="EMBL" id="KRM19038.1"/>
    </source>
</evidence>
<name>A0A0R1WMM0_9LACO</name>
<feature type="domain" description="ABC transporter" evidence="2">
    <location>
        <begin position="18"/>
        <end position="250"/>
    </location>
</feature>
<evidence type="ECO:0000313" key="4">
    <source>
        <dbReference type="Proteomes" id="UP000051054"/>
    </source>
</evidence>
<dbReference type="Gene3D" id="3.40.50.300">
    <property type="entry name" value="P-loop containing nucleotide triphosphate hydrolases"/>
    <property type="match status" value="1"/>
</dbReference>
<accession>A0A0R1WMM0</accession>
<protein>
    <recommendedName>
        <fullName evidence="2">ABC transporter domain-containing protein</fullName>
    </recommendedName>
</protein>
<dbReference type="PANTHER" id="PTHR42781">
    <property type="entry name" value="SPERMIDINE/PUTRESCINE IMPORT ATP-BINDING PROTEIN POTA"/>
    <property type="match status" value="1"/>
</dbReference>
<dbReference type="Proteomes" id="UP000051054">
    <property type="component" value="Unassembled WGS sequence"/>
</dbReference>
<proteinExistence type="predicted"/>
<keyword evidence="1" id="KW-0813">Transport</keyword>
<keyword evidence="4" id="KW-1185">Reference proteome</keyword>
<dbReference type="EMBL" id="AZGD01000090">
    <property type="protein sequence ID" value="KRM19038.1"/>
    <property type="molecule type" value="Genomic_DNA"/>
</dbReference>
<dbReference type="PANTHER" id="PTHR42781:SF4">
    <property type="entry name" value="SPERMIDINE_PUTRESCINE IMPORT ATP-BINDING PROTEIN POTA"/>
    <property type="match status" value="1"/>
</dbReference>
<dbReference type="InterPro" id="IPR050093">
    <property type="entry name" value="ABC_SmlMolc_Importer"/>
</dbReference>
<sequence length="372" mass="42457">MIILFGIKNGEGVKMADLHIKNVSLKKGREHVLKNVSLSINNGEIVSILATQKYELEILKNVVMGFQKIKFGKMFLGKEDITYFNSKKKAKLFEYISSDLKVKNQRSVKKALQKEIKKRIKDKPQQIKKFEIIIEAFKLDDILEKSIKKLNIGELILVKLALAIAKNAQVIVLEEIFDKIPERYKVLLRRGILKLKREDELTLLILTRNVKEAINFSDKIAIFNNSIIEQYGDTKEVYLKPESAAVGAMLGKINVVKGKKEDEHSYSLPILDKNATQIMIEYSKKDSADIYFSIRPENVHVVVDETDFVFPGIRMHGIIDELIFEGSLMTGTINFVRGSLDFCQIYNPTNDVFKIGNEVEVIINPDLILPLK</sequence>
<dbReference type="STRING" id="1423755.FC40_GL000827"/>
<dbReference type="InterPro" id="IPR027417">
    <property type="entry name" value="P-loop_NTPase"/>
</dbReference>
<comment type="caution">
    <text evidence="3">The sequence shown here is derived from an EMBL/GenBank/DDBJ whole genome shotgun (WGS) entry which is preliminary data.</text>
</comment>